<evidence type="ECO:0000313" key="2">
    <source>
        <dbReference type="Proteomes" id="UP000254741"/>
    </source>
</evidence>
<organism evidence="1 2">
    <name type="scientific">Salmonella enterica subsp. arizonae</name>
    <dbReference type="NCBI Taxonomy" id="59203"/>
    <lineage>
        <taxon>Bacteria</taxon>
        <taxon>Pseudomonadati</taxon>
        <taxon>Pseudomonadota</taxon>
        <taxon>Gammaproteobacteria</taxon>
        <taxon>Enterobacterales</taxon>
        <taxon>Enterobacteriaceae</taxon>
        <taxon>Salmonella</taxon>
    </lineage>
</organism>
<dbReference type="PANTHER" id="PTHR34986:SF4">
    <property type="entry name" value="EVOLVED BETA-GALACTOSIDASE SUBUNIT BETA-RELATED"/>
    <property type="match status" value="1"/>
</dbReference>
<dbReference type="InterPro" id="IPR037012">
    <property type="entry name" value="NanQ/TabA/YiaL_sf"/>
</dbReference>
<dbReference type="SUPFAM" id="SSF51197">
    <property type="entry name" value="Clavaminate synthase-like"/>
    <property type="match status" value="1"/>
</dbReference>
<dbReference type="InterPro" id="IPR004375">
    <property type="entry name" value="NanQ/TabA/YiaL"/>
</dbReference>
<proteinExistence type="predicted"/>
<gene>
    <name evidence="1" type="primary">tabA</name>
    <name evidence="1" type="ORF">NCTC8297_05215</name>
</gene>
<dbReference type="NCBIfam" id="TIGR00022">
    <property type="entry name" value="YhcH/YjgK/YiaL family protein"/>
    <property type="match status" value="1"/>
</dbReference>
<dbReference type="EMBL" id="UGXG01000002">
    <property type="protein sequence ID" value="SUG49861.1"/>
    <property type="molecule type" value="Genomic_DNA"/>
</dbReference>
<dbReference type="PANTHER" id="PTHR34986">
    <property type="entry name" value="EVOLVED BETA-GALACTOSIDASE SUBUNIT BETA"/>
    <property type="match status" value="1"/>
</dbReference>
<protein>
    <submittedName>
        <fullName evidence="1">Toxin-antitoxin biofilm protein TabA</fullName>
    </submittedName>
</protein>
<dbReference type="AlphaFoldDB" id="A0A379THE0"/>
<sequence>MIVGNIEHLEAWILTALCQAIEHIKAHVAATTAPDKYDIDSDRLFYMISENMTELGESRSAEYHARYLDIFCAGWRLAYTVLFCRLGISVAIRHHNDII</sequence>
<dbReference type="Proteomes" id="UP000254741">
    <property type="component" value="Unassembled WGS sequence"/>
</dbReference>
<name>A0A379THE0_SALER</name>
<accession>A0A379THE0</accession>
<dbReference type="GO" id="GO:0005829">
    <property type="term" value="C:cytosol"/>
    <property type="evidence" value="ECO:0007669"/>
    <property type="project" value="TreeGrafter"/>
</dbReference>
<evidence type="ECO:0000313" key="1">
    <source>
        <dbReference type="EMBL" id="SUG49861.1"/>
    </source>
</evidence>
<reference evidence="1 2" key="1">
    <citation type="submission" date="2018-06" db="EMBL/GenBank/DDBJ databases">
        <authorList>
            <consortium name="Pathogen Informatics"/>
            <person name="Doyle S."/>
        </authorList>
    </citation>
    <scope>NUCLEOTIDE SEQUENCE [LARGE SCALE GENOMIC DNA]</scope>
    <source>
        <strain evidence="1 2">NCTC8297</strain>
    </source>
</reference>
<dbReference type="Pfam" id="PF04074">
    <property type="entry name" value="DUF386"/>
    <property type="match status" value="1"/>
</dbReference>
<dbReference type="Gene3D" id="2.60.120.370">
    <property type="entry name" value="YhcH/YjgK/YiaL"/>
    <property type="match status" value="1"/>
</dbReference>
<dbReference type="GO" id="GO:0044010">
    <property type="term" value="P:single-species biofilm formation"/>
    <property type="evidence" value="ECO:0007669"/>
    <property type="project" value="TreeGrafter"/>
</dbReference>